<protein>
    <submittedName>
        <fullName evidence="1">Uncharacterized protein</fullName>
    </submittedName>
</protein>
<comment type="caution">
    <text evidence="1">The sequence shown here is derived from an EMBL/GenBank/DDBJ whole genome shotgun (WGS) entry which is preliminary data.</text>
</comment>
<gene>
    <name evidence="1" type="ORF">Patl1_00153</name>
</gene>
<evidence type="ECO:0000313" key="2">
    <source>
        <dbReference type="Proteomes" id="UP001164250"/>
    </source>
</evidence>
<reference evidence="2" key="1">
    <citation type="journal article" date="2023" name="G3 (Bethesda)">
        <title>Genome assembly and association tests identify interacting loci associated with vigor, precocity, and sex in interspecific pistachio rootstocks.</title>
        <authorList>
            <person name="Palmer W."/>
            <person name="Jacygrad E."/>
            <person name="Sagayaradj S."/>
            <person name="Cavanaugh K."/>
            <person name="Han R."/>
            <person name="Bertier L."/>
            <person name="Beede B."/>
            <person name="Kafkas S."/>
            <person name="Golino D."/>
            <person name="Preece J."/>
            <person name="Michelmore R."/>
        </authorList>
    </citation>
    <scope>NUCLEOTIDE SEQUENCE [LARGE SCALE GENOMIC DNA]</scope>
</reference>
<proteinExistence type="predicted"/>
<sequence>MQRAERKLQLSHNVVGEDVVHSEEKEKTGVETGDLQSVIFGLHMFDPKEIDNEESDGLKLSELNTMAEKVIAMRHEQIPVKAGQNFTVSPVDLLDGSDLGQGSSASVHFDPGLDEASYLSWVENENGGFSCAAKKFSGMYIFLSYILFVEKLGLLVHSLSTLNGEAKLHLKHMSPSTHMRHLL</sequence>
<accession>A0ACC1CAU6</accession>
<name>A0ACC1CAU6_9ROSI</name>
<keyword evidence="2" id="KW-1185">Reference proteome</keyword>
<organism evidence="1 2">
    <name type="scientific">Pistacia atlantica</name>
    <dbReference type="NCBI Taxonomy" id="434234"/>
    <lineage>
        <taxon>Eukaryota</taxon>
        <taxon>Viridiplantae</taxon>
        <taxon>Streptophyta</taxon>
        <taxon>Embryophyta</taxon>
        <taxon>Tracheophyta</taxon>
        <taxon>Spermatophyta</taxon>
        <taxon>Magnoliopsida</taxon>
        <taxon>eudicotyledons</taxon>
        <taxon>Gunneridae</taxon>
        <taxon>Pentapetalae</taxon>
        <taxon>rosids</taxon>
        <taxon>malvids</taxon>
        <taxon>Sapindales</taxon>
        <taxon>Anacardiaceae</taxon>
        <taxon>Pistacia</taxon>
    </lineage>
</organism>
<evidence type="ECO:0000313" key="1">
    <source>
        <dbReference type="EMBL" id="KAJ0112960.1"/>
    </source>
</evidence>
<dbReference type="Proteomes" id="UP001164250">
    <property type="component" value="Chromosome 1"/>
</dbReference>
<dbReference type="EMBL" id="CM047897">
    <property type="protein sequence ID" value="KAJ0112960.1"/>
    <property type="molecule type" value="Genomic_DNA"/>
</dbReference>